<feature type="compositionally biased region" description="Acidic residues" evidence="5">
    <location>
        <begin position="62"/>
        <end position="72"/>
    </location>
</feature>
<comment type="caution">
    <text evidence="7">The sequence shown here is derived from an EMBL/GenBank/DDBJ whole genome shotgun (WGS) entry which is preliminary data.</text>
</comment>
<feature type="compositionally biased region" description="Basic and acidic residues" evidence="5">
    <location>
        <begin position="260"/>
        <end position="269"/>
    </location>
</feature>
<feature type="region of interest" description="Disordered" evidence="5">
    <location>
        <begin position="143"/>
        <end position="269"/>
    </location>
</feature>
<comment type="subcellular location">
    <subcellularLocation>
        <location evidence="1">Cytoplasm</location>
        <location evidence="1">Cytoskeleton</location>
    </subcellularLocation>
</comment>
<dbReference type="Proteomes" id="UP000243579">
    <property type="component" value="Unassembled WGS sequence"/>
</dbReference>
<keyword evidence="3" id="KW-0963">Cytoplasm</keyword>
<dbReference type="Pfam" id="PF06886">
    <property type="entry name" value="TPX2"/>
    <property type="match status" value="1"/>
</dbReference>
<sequence length="348" mass="38379">MADVVIEFDAPSYYDLDDTDFEKGYINNADGYFGDCVYDADFGDEDIGNQKVPPASPSAAPEDNDNGDDDDAATVSSNNNHSSCHSSSRGAKSAVVPHSRKPLTKPASPRLQTARRAQATVVHRKVYVPPDTDAIEMAKQFHALPMPSSHGQPTIAPRVYDKPKKPATPRVTVPTTDRFGARVVPPSPSPEPRRATRTTTVRPKSARPHALSQDTTFEPRSARATSQSSPSKRPAEPRPKLEKSKSVGHVVLEPDLTVLRSEERARKRQELELRRRQLIAEREALKLAEEARRAEEALALERELRLQQSFKAKPIRKPKEPFRIAPSARSLTTPKSPKCLRSGSSKSG</sequence>
<evidence type="ECO:0000256" key="1">
    <source>
        <dbReference type="ARBA" id="ARBA00004245"/>
    </source>
</evidence>
<organism evidence="7 8">
    <name type="scientific">Achlya hypogyna</name>
    <name type="common">Oomycete</name>
    <name type="synonym">Protoachlya hypogyna</name>
    <dbReference type="NCBI Taxonomy" id="1202772"/>
    <lineage>
        <taxon>Eukaryota</taxon>
        <taxon>Sar</taxon>
        <taxon>Stramenopiles</taxon>
        <taxon>Oomycota</taxon>
        <taxon>Saprolegniomycetes</taxon>
        <taxon>Saprolegniales</taxon>
        <taxon>Achlyaceae</taxon>
        <taxon>Achlya</taxon>
    </lineage>
</organism>
<keyword evidence="4" id="KW-0206">Cytoskeleton</keyword>
<feature type="region of interest" description="Disordered" evidence="5">
    <location>
        <begin position="310"/>
        <end position="348"/>
    </location>
</feature>
<proteinExistence type="inferred from homology"/>
<feature type="region of interest" description="Disordered" evidence="5">
    <location>
        <begin position="44"/>
        <end position="118"/>
    </location>
</feature>
<feature type="compositionally biased region" description="Low complexity" evidence="5">
    <location>
        <begin position="76"/>
        <end position="88"/>
    </location>
</feature>
<comment type="similarity">
    <text evidence="2">Belongs to the TPX2 family.</text>
</comment>
<gene>
    <name evidence="7" type="ORF">ACHHYP_04362</name>
</gene>
<protein>
    <recommendedName>
        <fullName evidence="6">TPX2 C-terminal domain-containing protein</fullName>
    </recommendedName>
</protein>
<evidence type="ECO:0000313" key="8">
    <source>
        <dbReference type="Proteomes" id="UP000243579"/>
    </source>
</evidence>
<evidence type="ECO:0000256" key="5">
    <source>
        <dbReference type="SAM" id="MobiDB-lite"/>
    </source>
</evidence>
<keyword evidence="8" id="KW-1185">Reference proteome</keyword>
<dbReference type="OrthoDB" id="79665at2759"/>
<dbReference type="AlphaFoldDB" id="A0A1V9Z1B5"/>
<feature type="compositionally biased region" description="Basic and acidic residues" evidence="5">
    <location>
        <begin position="233"/>
        <end position="245"/>
    </location>
</feature>
<dbReference type="GO" id="GO:0005856">
    <property type="term" value="C:cytoskeleton"/>
    <property type="evidence" value="ECO:0007669"/>
    <property type="project" value="UniProtKB-SubCell"/>
</dbReference>
<accession>A0A1V9Z1B5</accession>
<evidence type="ECO:0000256" key="2">
    <source>
        <dbReference type="ARBA" id="ARBA00005885"/>
    </source>
</evidence>
<evidence type="ECO:0000259" key="6">
    <source>
        <dbReference type="Pfam" id="PF06886"/>
    </source>
</evidence>
<evidence type="ECO:0000313" key="7">
    <source>
        <dbReference type="EMBL" id="OQR91795.1"/>
    </source>
</evidence>
<reference evidence="7 8" key="1">
    <citation type="journal article" date="2014" name="Genome Biol. Evol.">
        <title>The secreted proteins of Achlya hypogyna and Thraustotheca clavata identify the ancestral oomycete secretome and reveal gene acquisitions by horizontal gene transfer.</title>
        <authorList>
            <person name="Misner I."/>
            <person name="Blouin N."/>
            <person name="Leonard G."/>
            <person name="Richards T.A."/>
            <person name="Lane C.E."/>
        </authorList>
    </citation>
    <scope>NUCLEOTIDE SEQUENCE [LARGE SCALE GENOMIC DNA]</scope>
    <source>
        <strain evidence="7 8">ATCC 48635</strain>
    </source>
</reference>
<dbReference type="InterPro" id="IPR027329">
    <property type="entry name" value="TPX2_C"/>
</dbReference>
<dbReference type="EMBL" id="JNBR01000501">
    <property type="protein sequence ID" value="OQR91795.1"/>
    <property type="molecule type" value="Genomic_DNA"/>
</dbReference>
<name>A0A1V9Z1B5_ACHHY</name>
<evidence type="ECO:0000256" key="3">
    <source>
        <dbReference type="ARBA" id="ARBA00022490"/>
    </source>
</evidence>
<evidence type="ECO:0000256" key="4">
    <source>
        <dbReference type="ARBA" id="ARBA00023212"/>
    </source>
</evidence>
<feature type="compositionally biased region" description="Polar residues" evidence="5">
    <location>
        <begin position="212"/>
        <end position="231"/>
    </location>
</feature>
<feature type="domain" description="TPX2 C-terminal" evidence="6">
    <location>
        <begin position="258"/>
        <end position="332"/>
    </location>
</feature>